<feature type="domain" description="Putative Flp pilus-assembly TadG-like N-terminal" evidence="2">
    <location>
        <begin position="23"/>
        <end position="70"/>
    </location>
</feature>
<evidence type="ECO:0000313" key="4">
    <source>
        <dbReference type="Proteomes" id="UP000291144"/>
    </source>
</evidence>
<feature type="transmembrane region" description="Helical" evidence="1">
    <location>
        <begin position="25"/>
        <end position="44"/>
    </location>
</feature>
<dbReference type="InterPro" id="IPR028087">
    <property type="entry name" value="Tad_N"/>
</dbReference>
<dbReference type="EMBL" id="SJKB01000002">
    <property type="protein sequence ID" value="TCC64318.1"/>
    <property type="molecule type" value="Genomic_DNA"/>
</dbReference>
<dbReference type="OrthoDB" id="3853888at2"/>
<gene>
    <name evidence="3" type="ORF">E0H73_07865</name>
</gene>
<dbReference type="Pfam" id="PF13400">
    <property type="entry name" value="Tad"/>
    <property type="match status" value="1"/>
</dbReference>
<evidence type="ECO:0000256" key="1">
    <source>
        <dbReference type="SAM" id="Phobius"/>
    </source>
</evidence>
<protein>
    <submittedName>
        <fullName evidence="3">Pilus assembly protein</fullName>
    </submittedName>
</protein>
<evidence type="ECO:0000313" key="3">
    <source>
        <dbReference type="EMBL" id="TCC64318.1"/>
    </source>
</evidence>
<keyword evidence="1" id="KW-0812">Transmembrane</keyword>
<keyword evidence="4" id="KW-1185">Reference proteome</keyword>
<dbReference type="RefSeq" id="WP_131352823.1">
    <property type="nucleotide sequence ID" value="NZ_SJKB01000002.1"/>
</dbReference>
<sequence>MNRLLRRLRHRVAARGRARGERGSATVFMLGFAAVLLVGAGLVVDGGLALNQRSRLTDDAEQAARAGANAIDVAALRDRGELVVDSGQARAVATNFLAGRGYTNIRVTVNGNQVTVSADTTVDTAILGLVGINKFDVHGTAVAEPETGIG</sequence>
<dbReference type="Proteomes" id="UP000291144">
    <property type="component" value="Unassembled WGS sequence"/>
</dbReference>
<accession>A0A4R0L0M9</accession>
<evidence type="ECO:0000259" key="2">
    <source>
        <dbReference type="Pfam" id="PF13400"/>
    </source>
</evidence>
<proteinExistence type="predicted"/>
<comment type="caution">
    <text evidence="3">The sequence shown here is derived from an EMBL/GenBank/DDBJ whole genome shotgun (WGS) entry which is preliminary data.</text>
</comment>
<organism evidence="3 4">
    <name type="scientific">Kribbella pittospori</name>
    <dbReference type="NCBI Taxonomy" id="722689"/>
    <lineage>
        <taxon>Bacteria</taxon>
        <taxon>Bacillati</taxon>
        <taxon>Actinomycetota</taxon>
        <taxon>Actinomycetes</taxon>
        <taxon>Propionibacteriales</taxon>
        <taxon>Kribbellaceae</taxon>
        <taxon>Kribbella</taxon>
    </lineage>
</organism>
<name>A0A4R0L0M9_9ACTN</name>
<reference evidence="3 4" key="1">
    <citation type="submission" date="2019-02" db="EMBL/GenBank/DDBJ databases">
        <title>Kribbella capetownensis sp. nov. and Kribbella speibonae sp. nov., isolated from soil.</title>
        <authorList>
            <person name="Curtis S.M."/>
            <person name="Norton I."/>
            <person name="Everest G.J."/>
            <person name="Meyers P.R."/>
        </authorList>
    </citation>
    <scope>NUCLEOTIDE SEQUENCE [LARGE SCALE GENOMIC DNA]</scope>
    <source>
        <strain evidence="3 4">NRRL B-24813</strain>
    </source>
</reference>
<keyword evidence="1" id="KW-0472">Membrane</keyword>
<keyword evidence="1" id="KW-1133">Transmembrane helix</keyword>
<dbReference type="AlphaFoldDB" id="A0A4R0L0M9"/>